<dbReference type="EMBL" id="UESZ01000002">
    <property type="protein sequence ID" value="SSA58988.1"/>
    <property type="molecule type" value="Genomic_DNA"/>
</dbReference>
<feature type="region of interest" description="Disordered" evidence="1">
    <location>
        <begin position="59"/>
        <end position="79"/>
    </location>
</feature>
<evidence type="ECO:0000256" key="1">
    <source>
        <dbReference type="SAM" id="MobiDB-lite"/>
    </source>
</evidence>
<proteinExistence type="predicted"/>
<organism evidence="2 3">
    <name type="scientific">Branchiibius hedensis</name>
    <dbReference type="NCBI Taxonomy" id="672460"/>
    <lineage>
        <taxon>Bacteria</taxon>
        <taxon>Bacillati</taxon>
        <taxon>Actinomycetota</taxon>
        <taxon>Actinomycetes</taxon>
        <taxon>Micrococcales</taxon>
        <taxon>Dermacoccaceae</taxon>
        <taxon>Branchiibius</taxon>
    </lineage>
</organism>
<protein>
    <submittedName>
        <fullName evidence="2">Uncharacterized protein</fullName>
    </submittedName>
</protein>
<dbReference type="RefSeq" id="WP_170119953.1">
    <property type="nucleotide sequence ID" value="NZ_QGDN01000002.1"/>
</dbReference>
<dbReference type="Proteomes" id="UP000250028">
    <property type="component" value="Unassembled WGS sequence"/>
</dbReference>
<dbReference type="AlphaFoldDB" id="A0A2Y9BMP5"/>
<evidence type="ECO:0000313" key="2">
    <source>
        <dbReference type="EMBL" id="SSA58988.1"/>
    </source>
</evidence>
<reference evidence="3" key="1">
    <citation type="submission" date="2016-10" db="EMBL/GenBank/DDBJ databases">
        <authorList>
            <person name="Varghese N."/>
            <person name="Submissions S."/>
        </authorList>
    </citation>
    <scope>NUCLEOTIDE SEQUENCE [LARGE SCALE GENOMIC DNA]</scope>
    <source>
        <strain evidence="3">DSM 22951</strain>
    </source>
</reference>
<accession>A0A2Y9BMP5</accession>
<keyword evidence="3" id="KW-1185">Reference proteome</keyword>
<evidence type="ECO:0000313" key="3">
    <source>
        <dbReference type="Proteomes" id="UP000250028"/>
    </source>
</evidence>
<gene>
    <name evidence="2" type="ORF">SAMN04489750_3793</name>
</gene>
<sequence>MSLIEVVVVRVTTRTMTRSITGSTGATAGPPVRTGLALAAAGFIRANAAYRQAYETWRTQRDNRGPGECATSAADRRRDQRHQTLFAAHEDLAAAADAVRRAGGQIDYSPDGGDTVRVYGPGHQLLGYM</sequence>
<name>A0A2Y9BMP5_9MICO</name>